<proteinExistence type="predicted"/>
<dbReference type="PROSITE" id="PS50878">
    <property type="entry name" value="RT_POL"/>
    <property type="match status" value="1"/>
</dbReference>
<dbReference type="InterPro" id="IPR043502">
    <property type="entry name" value="DNA/RNA_pol_sf"/>
</dbReference>
<dbReference type="Gene3D" id="3.10.10.10">
    <property type="entry name" value="HIV Type 1 Reverse Transcriptase, subunit A, domain 1"/>
    <property type="match status" value="1"/>
</dbReference>
<evidence type="ECO:0000259" key="2">
    <source>
        <dbReference type="PROSITE" id="PS50878"/>
    </source>
</evidence>
<dbReference type="Pfam" id="PF00078">
    <property type="entry name" value="RVT_1"/>
    <property type="match status" value="1"/>
</dbReference>
<evidence type="ECO:0000313" key="3">
    <source>
        <dbReference type="WBParaSite" id="SSTP_0000066200.1"/>
    </source>
</evidence>
<feature type="domain" description="Reverse transcriptase" evidence="2">
    <location>
        <begin position="2"/>
        <end position="178"/>
    </location>
</feature>
<reference evidence="3" key="1">
    <citation type="submission" date="2015-08" db="UniProtKB">
        <authorList>
            <consortium name="WormBaseParasite"/>
        </authorList>
    </citation>
    <scope>IDENTIFICATION</scope>
</reference>
<dbReference type="InterPro" id="IPR050951">
    <property type="entry name" value="Retrovirus_Pol_polyprotein"/>
</dbReference>
<dbReference type="AlphaFoldDB" id="A0A0K0DTU6"/>
<dbReference type="CDD" id="cd01647">
    <property type="entry name" value="RT_LTR"/>
    <property type="match status" value="1"/>
</dbReference>
<dbReference type="PANTHER" id="PTHR37984:SF5">
    <property type="entry name" value="PROTEIN NYNRIN-LIKE"/>
    <property type="match status" value="1"/>
</dbReference>
<keyword evidence="1" id="KW-0511">Multifunctional enzyme</keyword>
<dbReference type="GO" id="GO:0003824">
    <property type="term" value="F:catalytic activity"/>
    <property type="evidence" value="ECO:0007669"/>
    <property type="project" value="UniProtKB-KW"/>
</dbReference>
<dbReference type="PANTHER" id="PTHR37984">
    <property type="entry name" value="PROTEIN CBG26694"/>
    <property type="match status" value="1"/>
</dbReference>
<dbReference type="WBParaSite" id="SSTP_0000066200.1">
    <property type="protein sequence ID" value="SSTP_0000066200.1"/>
    <property type="gene ID" value="SSTP_0000066200"/>
</dbReference>
<dbReference type="InterPro" id="IPR041577">
    <property type="entry name" value="RT_RNaseH_2"/>
</dbReference>
<sequence>MLNSDMIEPSCTPYLSIINLVKEKNNEWRFVVDFRAINKIIQPQSHHIPRIDSILDKASGKLFYTSLDLKNSFHQLTLDKNSRYLTGFPTYIGIFQYKRIPMGLVGSPDFFNHIMEKLFSDSNNFVYLDDVLLTNDDIDSHIFNVQFSLSKAYNLGLKFSLSKCLFFQHSLKYLGFIICHDGVKPNPAKTKALTKKAILKNEKELRLFLGTANYYRKHIPSYSKIASILYDTINNFLWTDKHTAAFEKLKKAISAACTLSPPDPTKQYTIMIDASIQGIGAALMQDDRPIAFASRTLKRSEAMYAPVQLEALGLVYALKQFSPYIYGKRSVVLTDQNSLLSLMTKKDVSNILDRYKNYIMGFDLDIKYIKGADNTIVDYLSRQIFNINLTSTYDKFDDIFPKVSSYLQYPFKIDNFVNYLTDKEKDSYLDGKITIRGKTRIYVPQKIRFMVLTLWYEHPLLGRHDLLQFIKSKITLSESDNDKTSSTLIPLPKDTVVYKKLVSAHKNDAHYSGPYKIIEHIHGDTYLISKITQSNRATGPTEKCNARLFKLAPRALQPSTLPFDIIQAYTDNAQDDNTTMDMSSNIPRRSIPDTITTEVNPEIIHRK</sequence>
<evidence type="ECO:0000256" key="1">
    <source>
        <dbReference type="ARBA" id="ARBA00023268"/>
    </source>
</evidence>
<dbReference type="CDD" id="cd09274">
    <property type="entry name" value="RNase_HI_RT_Ty3"/>
    <property type="match status" value="1"/>
</dbReference>
<organism evidence="3">
    <name type="scientific">Strongyloides stercoralis</name>
    <name type="common">Threadworm</name>
    <dbReference type="NCBI Taxonomy" id="6248"/>
    <lineage>
        <taxon>Eukaryota</taxon>
        <taxon>Metazoa</taxon>
        <taxon>Ecdysozoa</taxon>
        <taxon>Nematoda</taxon>
        <taxon>Chromadorea</taxon>
        <taxon>Rhabditida</taxon>
        <taxon>Tylenchina</taxon>
        <taxon>Panagrolaimomorpha</taxon>
        <taxon>Strongyloidoidea</taxon>
        <taxon>Strongyloididae</taxon>
        <taxon>Strongyloides</taxon>
    </lineage>
</organism>
<dbReference type="STRING" id="6248.A0A0K0DTU6"/>
<dbReference type="Gene3D" id="3.30.70.270">
    <property type="match status" value="2"/>
</dbReference>
<accession>A0A0K0DTU6</accession>
<protein>
    <submittedName>
        <fullName evidence="3">Reverse transcriptase domain-containing protein</fullName>
    </submittedName>
</protein>
<dbReference type="InterPro" id="IPR043128">
    <property type="entry name" value="Rev_trsase/Diguanyl_cyclase"/>
</dbReference>
<name>A0A0K0DTU6_STRER</name>
<dbReference type="SUPFAM" id="SSF56672">
    <property type="entry name" value="DNA/RNA polymerases"/>
    <property type="match status" value="1"/>
</dbReference>
<dbReference type="InterPro" id="IPR000477">
    <property type="entry name" value="RT_dom"/>
</dbReference>
<dbReference type="Pfam" id="PF17919">
    <property type="entry name" value="RT_RNaseH_2"/>
    <property type="match status" value="1"/>
</dbReference>